<proteinExistence type="predicted"/>
<sequence length="381" mass="41431">MQSTLQKHGAGAQAPRGGIVRPVEHRDLVDVAALFQKTFRNSRDPAPASLIEYFGELFLNHPWLDDGLRSKVYLDADGAVAGFLGIVPARMKLGDLSITAAYAGSYMVDRPQDNPLVGARLLRAFLSGPQDLFVSETANSIALGMWQKLGHHMEPSYSLNWLRMFGPARAAIDLAAHKVAAARLLAPIGAATDWAIDRALRKPLAPAKPDERRYHAEDADVATLAPVLQQLSETFALRPDWKPEVLDWLLAHASRKALFGDIHCRVLRAPDGEPAGCAVYYGRPGAIAWVLQLLATPGAIETVVDDMLFDAYGRGCAGIRGNGDPQSLPVLMNRKTLFFSRSVMLVSSRNPAILSELRSGRALVTGLAGESWCRMIGDTFT</sequence>
<dbReference type="GO" id="GO:0016747">
    <property type="term" value="F:acyltransferase activity, transferring groups other than amino-acyl groups"/>
    <property type="evidence" value="ECO:0007669"/>
    <property type="project" value="InterPro"/>
</dbReference>
<dbReference type="InterPro" id="IPR000182">
    <property type="entry name" value="GNAT_dom"/>
</dbReference>
<reference evidence="2" key="1">
    <citation type="submission" date="2022-03" db="EMBL/GenBank/DDBJ databases">
        <title>Fererhizobium litorale gen. nov., sp. nov., isolated from sandy sediments of the Sea of Japan seashore.</title>
        <authorList>
            <person name="Romanenko L."/>
            <person name="Kurilenko V."/>
            <person name="Otstavnykh N."/>
            <person name="Svetashev V."/>
            <person name="Tekutyeva L."/>
            <person name="Isaeva M."/>
            <person name="Mikhailov V."/>
        </authorList>
    </citation>
    <scope>NUCLEOTIDE SEQUENCE</scope>
    <source>
        <strain evidence="2">KMM 9576</strain>
    </source>
</reference>
<dbReference type="InterPro" id="IPR016181">
    <property type="entry name" value="Acyl_CoA_acyltransferase"/>
</dbReference>
<keyword evidence="3" id="KW-1185">Reference proteome</keyword>
<dbReference type="EMBL" id="JALDYZ010000003">
    <property type="protein sequence ID" value="MDI7921825.1"/>
    <property type="molecule type" value="Genomic_DNA"/>
</dbReference>
<dbReference type="Gene3D" id="3.40.630.30">
    <property type="match status" value="1"/>
</dbReference>
<evidence type="ECO:0000313" key="3">
    <source>
        <dbReference type="Proteomes" id="UP001161580"/>
    </source>
</evidence>
<dbReference type="PROSITE" id="PS51186">
    <property type="entry name" value="GNAT"/>
    <property type="match status" value="1"/>
</dbReference>
<dbReference type="RefSeq" id="WP_311786149.1">
    <property type="nucleotide sequence ID" value="NZ_JALDYY010000003.1"/>
</dbReference>
<feature type="domain" description="N-acetyltransferase" evidence="1">
    <location>
        <begin position="18"/>
        <end position="169"/>
    </location>
</feature>
<dbReference type="Proteomes" id="UP001161580">
    <property type="component" value="Unassembled WGS sequence"/>
</dbReference>
<comment type="caution">
    <text evidence="2">The sequence shown here is derived from an EMBL/GenBank/DDBJ whole genome shotgun (WGS) entry which is preliminary data.</text>
</comment>
<name>A0AAE3QD83_9HYPH</name>
<evidence type="ECO:0000313" key="2">
    <source>
        <dbReference type="EMBL" id="MDI7921825.1"/>
    </source>
</evidence>
<gene>
    <name evidence="2" type="ORF">MRS75_06960</name>
</gene>
<accession>A0AAE3QD83</accession>
<dbReference type="SUPFAM" id="SSF55729">
    <property type="entry name" value="Acyl-CoA N-acyltransferases (Nat)"/>
    <property type="match status" value="1"/>
</dbReference>
<organism evidence="2 3">
    <name type="scientific">Ferirhizobium litorale</name>
    <dbReference type="NCBI Taxonomy" id="2927786"/>
    <lineage>
        <taxon>Bacteria</taxon>
        <taxon>Pseudomonadati</taxon>
        <taxon>Pseudomonadota</taxon>
        <taxon>Alphaproteobacteria</taxon>
        <taxon>Hyphomicrobiales</taxon>
        <taxon>Rhizobiaceae</taxon>
        <taxon>Ferirhizobium</taxon>
    </lineage>
</organism>
<evidence type="ECO:0000259" key="1">
    <source>
        <dbReference type="PROSITE" id="PS51186"/>
    </source>
</evidence>
<dbReference type="AlphaFoldDB" id="A0AAE3QD83"/>
<protein>
    <recommendedName>
        <fullName evidence="1">N-acetyltransferase domain-containing protein</fullName>
    </recommendedName>
</protein>